<gene>
    <name evidence="1" type="ORF">Q9L58_001949</name>
</gene>
<dbReference type="EMBL" id="JBBBZM010000015">
    <property type="protein sequence ID" value="KAL0639067.1"/>
    <property type="molecule type" value="Genomic_DNA"/>
</dbReference>
<comment type="caution">
    <text evidence="1">The sequence shown here is derived from an EMBL/GenBank/DDBJ whole genome shotgun (WGS) entry which is preliminary data.</text>
</comment>
<keyword evidence="2" id="KW-1185">Reference proteome</keyword>
<name>A0ABR3GT23_9PEZI</name>
<sequence>MKLDSIIQDIVFATPDQKVPRDINLYCDTLHLGRALTIDFSGSDIDLTIYAREIIIPPPEVTADGTSGALLTIKTSETGSVGIYTPCVPNDLILQFTTGGQNIKVDDSQLHDGSGKTGVRVSCSDGVIEIEPRETLDVVFADYLGDISTEGTMRETVRWEDDNLARLLQFQFLCAASNYQQDRAAAYKLLVYVCLMTEGSEGPTDFNYQASTLLMRLSAHLSQPVPYVPQVSLVSSRALLDSRLAAASTFETHFYRFIALQYGSGQLGSVVALMSSASDDTTQKYNEQLEISKSRYKNALKSHTEALTRFTVANRGLEDAGKTFRTGIDTWATAKRDEALREVGFALVGVVASIVICVASAGTTAPVVGASVVNAVGVVGKLKDIFVKLKALYEKFEPALTKIQEMVKTTKKILKTLETVKEVKDLPVIAVPLKNSTHDEVNGVAEWKIFTQEIDAMFEELKDHDISGKNEYKAMLLKLPVLGKAVLVSQTMVISTGEDQTIMILKENLAKSQQKKVTACLKTIDSDKRIFEMMKLVMFDRLMAVRGSVYMDFSLHSMAYIYHSLSSALPIRLSATKPVADYQEDAAKLQAAIITFDSGTKIQLKQFEITMSQNLQAIKQQLVDGGSHIFSLNYADPIFEGFYRIRVERVRCYLDGITAGSPGLVQLLLQTGAAFEDKSSTYDSLPFFGEPREWMFEYKANDKAIISDGILQGVDGCIKYAPFTTWKVKVRRGLETLDFTSFTGIRLQLECEVTLGPEQD</sequence>
<proteinExistence type="predicted"/>
<protein>
    <submittedName>
        <fullName evidence="1">Uncharacterized protein</fullName>
    </submittedName>
</protein>
<dbReference type="PANTHER" id="PTHR34714">
    <property type="entry name" value="EGF-LIKE DOMAIN-CONTAINING PROTEIN"/>
    <property type="match status" value="1"/>
</dbReference>
<reference evidence="1 2" key="1">
    <citation type="submission" date="2024-02" db="EMBL/GenBank/DDBJ databases">
        <title>Discinaceae phylogenomics.</title>
        <authorList>
            <person name="Dirks A.C."/>
            <person name="James T.Y."/>
        </authorList>
    </citation>
    <scope>NUCLEOTIDE SEQUENCE [LARGE SCALE GENOMIC DNA]</scope>
    <source>
        <strain evidence="1 2">ACD0624</strain>
    </source>
</reference>
<accession>A0ABR3GT23</accession>
<evidence type="ECO:0000313" key="2">
    <source>
        <dbReference type="Proteomes" id="UP001447188"/>
    </source>
</evidence>
<evidence type="ECO:0000313" key="1">
    <source>
        <dbReference type="EMBL" id="KAL0639067.1"/>
    </source>
</evidence>
<dbReference type="Proteomes" id="UP001447188">
    <property type="component" value="Unassembled WGS sequence"/>
</dbReference>
<organism evidence="1 2">
    <name type="scientific">Discina gigas</name>
    <dbReference type="NCBI Taxonomy" id="1032678"/>
    <lineage>
        <taxon>Eukaryota</taxon>
        <taxon>Fungi</taxon>
        <taxon>Dikarya</taxon>
        <taxon>Ascomycota</taxon>
        <taxon>Pezizomycotina</taxon>
        <taxon>Pezizomycetes</taxon>
        <taxon>Pezizales</taxon>
        <taxon>Discinaceae</taxon>
        <taxon>Discina</taxon>
    </lineage>
</organism>
<dbReference type="PANTHER" id="PTHR34714:SF2">
    <property type="entry name" value="EGF-LIKE DOMAIN-CONTAINING PROTEIN"/>
    <property type="match status" value="1"/>
</dbReference>